<dbReference type="PANTHER" id="PTHR33987:SF1">
    <property type="entry name" value="CALCINEURIN-LIKE METALLO-PHOSPHOESTERASE SUPERFAMILY PROTEIN"/>
    <property type="match status" value="1"/>
</dbReference>
<dbReference type="Proteomes" id="UP001152795">
    <property type="component" value="Unassembled WGS sequence"/>
</dbReference>
<dbReference type="InterPro" id="IPR018946">
    <property type="entry name" value="PhoD-like_MPP"/>
</dbReference>
<dbReference type="Pfam" id="PF09423">
    <property type="entry name" value="PhoD"/>
    <property type="match status" value="1"/>
</dbReference>
<organism evidence="2 3">
    <name type="scientific">Paramuricea clavata</name>
    <name type="common">Red gorgonian</name>
    <name type="synonym">Violescent sea-whip</name>
    <dbReference type="NCBI Taxonomy" id="317549"/>
    <lineage>
        <taxon>Eukaryota</taxon>
        <taxon>Metazoa</taxon>
        <taxon>Cnidaria</taxon>
        <taxon>Anthozoa</taxon>
        <taxon>Octocorallia</taxon>
        <taxon>Malacalcyonacea</taxon>
        <taxon>Plexauridae</taxon>
        <taxon>Paramuricea</taxon>
    </lineage>
</organism>
<dbReference type="InterPro" id="IPR038607">
    <property type="entry name" value="PhoD-like_sf"/>
</dbReference>
<dbReference type="AlphaFoldDB" id="A0A6S7KEG5"/>
<reference evidence="2" key="1">
    <citation type="submission" date="2020-04" db="EMBL/GenBank/DDBJ databases">
        <authorList>
            <person name="Alioto T."/>
            <person name="Alioto T."/>
            <person name="Gomez Garrido J."/>
        </authorList>
    </citation>
    <scope>NUCLEOTIDE SEQUENCE</scope>
    <source>
        <strain evidence="2">A484AB</strain>
    </source>
</reference>
<comment type="caution">
    <text evidence="2">The sequence shown here is derived from an EMBL/GenBank/DDBJ whole genome shotgun (WGS) entry which is preliminary data.</text>
</comment>
<dbReference type="PANTHER" id="PTHR33987">
    <property type="entry name" value="CALCINEURIN-LIKE METALLO-PHOSPHOESTERASE SUPERFAMILY PROTEIN"/>
    <property type="match status" value="1"/>
</dbReference>
<sequence length="395" mass="45846">MFSESKWHQRPQPVWKHILQQQPDLWMWLGDAAYGDTLLVPFIWTPSPLPLMAKYFRRQKLHPDYQEFLKSNTSIVGIWDDHDYGMNDGGKNFGNRLQTQDVFLDFLDEPLDSVRRRREGMYVSYTFGHGDKAVKLIMLDVRSFTVFGTNCDMLGEEQWKWLEEQLDDPTPVAFTIVTSGMQILSNAIRLLQNWEDCPHSYDRLIWLTRRRDKVIYLSGDVHFGETSCLNSSSSGYPLYELTSSSLYMTCTIPFVTYEQCAWLIRNVAGNDFRITEPVVERNFGLVEIDWDSNPVKIKLQVFGAKGSIVSEVVTDFDHITKRLTAESCPDVTRPEASLTRIYLFWATFGFIIVTAFLVLVSSIYVIFKLFISLLRFLLGYIWKPSQVSKLKQKRS</sequence>
<dbReference type="SUPFAM" id="SSF56300">
    <property type="entry name" value="Metallo-dependent phosphatases"/>
    <property type="match status" value="1"/>
</dbReference>
<dbReference type="InterPro" id="IPR029052">
    <property type="entry name" value="Metallo-depent_PP-like"/>
</dbReference>
<evidence type="ECO:0000313" key="3">
    <source>
        <dbReference type="Proteomes" id="UP001152795"/>
    </source>
</evidence>
<protein>
    <recommendedName>
        <fullName evidence="1">PhoD-like phosphatase metallophosphatase domain-containing protein</fullName>
    </recommendedName>
</protein>
<dbReference type="CDD" id="cd07389">
    <property type="entry name" value="MPP_PhoD"/>
    <property type="match status" value="1"/>
</dbReference>
<evidence type="ECO:0000313" key="2">
    <source>
        <dbReference type="EMBL" id="CAB4026593.1"/>
    </source>
</evidence>
<name>A0A6S7KEG5_PARCT</name>
<dbReference type="Gene3D" id="3.60.21.70">
    <property type="entry name" value="PhoD-like phosphatase"/>
    <property type="match status" value="1"/>
</dbReference>
<dbReference type="OrthoDB" id="10266805at2759"/>
<proteinExistence type="predicted"/>
<feature type="domain" description="PhoD-like phosphatase metallophosphatase" evidence="1">
    <location>
        <begin position="3"/>
        <end position="251"/>
    </location>
</feature>
<evidence type="ECO:0000259" key="1">
    <source>
        <dbReference type="Pfam" id="PF09423"/>
    </source>
</evidence>
<accession>A0A6S7KEG5</accession>
<keyword evidence="3" id="KW-1185">Reference proteome</keyword>
<gene>
    <name evidence="2" type="ORF">PACLA_8A003159</name>
</gene>
<dbReference type="EMBL" id="CACRXK020014293">
    <property type="protein sequence ID" value="CAB4026593.1"/>
    <property type="molecule type" value="Genomic_DNA"/>
</dbReference>